<evidence type="ECO:0000313" key="2">
    <source>
        <dbReference type="Proteomes" id="UP000003100"/>
    </source>
</evidence>
<dbReference type="CDD" id="cd01301">
    <property type="entry name" value="rDP_like"/>
    <property type="match status" value="1"/>
</dbReference>
<dbReference type="EMBL" id="ACBZ01000111">
    <property type="protein sequence ID" value="EEG48992.1"/>
    <property type="molecule type" value="Genomic_DNA"/>
</dbReference>
<dbReference type="SUPFAM" id="SSF51556">
    <property type="entry name" value="Metallo-dependent hydrolases"/>
    <property type="match status" value="1"/>
</dbReference>
<dbReference type="InterPro" id="IPR032466">
    <property type="entry name" value="Metal_Hydrolase"/>
</dbReference>
<keyword evidence="2" id="KW-1185">Reference proteome</keyword>
<proteinExistence type="predicted"/>
<dbReference type="GO" id="GO:0070573">
    <property type="term" value="F:metallodipeptidase activity"/>
    <property type="evidence" value="ECO:0007669"/>
    <property type="project" value="InterPro"/>
</dbReference>
<dbReference type="Pfam" id="PF01244">
    <property type="entry name" value="Peptidase_M19"/>
    <property type="match status" value="1"/>
</dbReference>
<dbReference type="InterPro" id="IPR008257">
    <property type="entry name" value="Pept_M19"/>
</dbReference>
<accession>C0CMM7</accession>
<reference evidence="1 2" key="2">
    <citation type="submission" date="2009-02" db="EMBL/GenBank/DDBJ databases">
        <title>Draft genome sequence of Blautia hydrogenotrophica DSM 10507 (Ruminococcus hydrogenotrophicus DSM 10507).</title>
        <authorList>
            <person name="Sudarsanam P."/>
            <person name="Ley R."/>
            <person name="Guruge J."/>
            <person name="Turnbaugh P.J."/>
            <person name="Mahowald M."/>
            <person name="Liep D."/>
            <person name="Gordon J."/>
        </authorList>
    </citation>
    <scope>NUCLEOTIDE SEQUENCE [LARGE SCALE GENOMIC DNA]</scope>
    <source>
        <strain evidence="2">DSM 10507 / JCM 14656 / S5a33</strain>
    </source>
</reference>
<organism evidence="1 2">
    <name type="scientific">Blautia hydrogenotrophica (strain DSM 10507 / JCM 14656 / S5a33)</name>
    <name type="common">Ruminococcus hydrogenotrophicus</name>
    <dbReference type="NCBI Taxonomy" id="476272"/>
    <lineage>
        <taxon>Bacteria</taxon>
        <taxon>Bacillati</taxon>
        <taxon>Bacillota</taxon>
        <taxon>Clostridia</taxon>
        <taxon>Lachnospirales</taxon>
        <taxon>Lachnospiraceae</taxon>
        <taxon>Blautia</taxon>
    </lineage>
</organism>
<dbReference type="AlphaFoldDB" id="C0CMM7"/>
<sequence>MSRNRKSLRLGGRSSLKRTEKERIRMIDLHCDTLWRLCRPDGLRGRRGGLAENPFGVDVRRLEKADSLVQAFAVFFMTGMVPGPLREEWAYKTARRRIRAYHRWRIETGGRLEPIRSWQDVDFCERYGCVGSLLTLEDAVPFGQDLGRLKEFYDLGVRLVTLTWNHENSVGWPNSTNRTVMGRGLKPFGREVVEEMNYLGILVDVSHLSDGGFWDVVRLSKKPFIASHSNARAVTSHPRNLTDRMIRAVAESGGVIGLNFCPSFLSEKKISTVAGMLRHLHHIYQVGGEDVLALGSDLDGISGKLQLNSCDQIEYLARALRRHGMSWRVLEKLWYQNARRVFREVLPER</sequence>
<gene>
    <name evidence="1" type="ORF">RUMHYD_02112</name>
</gene>
<evidence type="ECO:0008006" key="3">
    <source>
        <dbReference type="Google" id="ProtNLM"/>
    </source>
</evidence>
<dbReference type="HOGENOM" id="CLU_031404_2_1_9"/>
<name>C0CMM7_BLAHS</name>
<dbReference type="PROSITE" id="PS51365">
    <property type="entry name" value="RENAL_DIPEPTIDASE_2"/>
    <property type="match status" value="1"/>
</dbReference>
<dbReference type="GO" id="GO:0006508">
    <property type="term" value="P:proteolysis"/>
    <property type="evidence" value="ECO:0007669"/>
    <property type="project" value="InterPro"/>
</dbReference>
<comment type="caution">
    <text evidence="1">The sequence shown here is derived from an EMBL/GenBank/DDBJ whole genome shotgun (WGS) entry which is preliminary data.</text>
</comment>
<dbReference type="PATRIC" id="fig|476272.21.peg.1542"/>
<dbReference type="PANTHER" id="PTHR10443:SF12">
    <property type="entry name" value="DIPEPTIDASE"/>
    <property type="match status" value="1"/>
</dbReference>
<dbReference type="Proteomes" id="UP000003100">
    <property type="component" value="Unassembled WGS sequence"/>
</dbReference>
<protein>
    <recommendedName>
        <fullName evidence="3">Membrane dipeptidase (Peptidase family M19)</fullName>
    </recommendedName>
</protein>
<evidence type="ECO:0000313" key="1">
    <source>
        <dbReference type="EMBL" id="EEG48992.1"/>
    </source>
</evidence>
<reference evidence="1 2" key="1">
    <citation type="submission" date="2009-01" db="EMBL/GenBank/DDBJ databases">
        <authorList>
            <person name="Fulton L."/>
            <person name="Clifton S."/>
            <person name="Fulton B."/>
            <person name="Xu J."/>
            <person name="Minx P."/>
            <person name="Pepin K.H."/>
            <person name="Johnson M."/>
            <person name="Bhonagiri V."/>
            <person name="Nash W.E."/>
            <person name="Mardis E.R."/>
            <person name="Wilson R.K."/>
        </authorList>
    </citation>
    <scope>NUCLEOTIDE SEQUENCE [LARGE SCALE GENOMIC DNA]</scope>
    <source>
        <strain evidence="2">DSM 10507 / JCM 14656 / S5a33</strain>
    </source>
</reference>
<dbReference type="eggNOG" id="COG2355">
    <property type="taxonomic scope" value="Bacteria"/>
</dbReference>
<dbReference type="PANTHER" id="PTHR10443">
    <property type="entry name" value="MICROSOMAL DIPEPTIDASE"/>
    <property type="match status" value="1"/>
</dbReference>
<dbReference type="Gene3D" id="3.20.20.140">
    <property type="entry name" value="Metal-dependent hydrolases"/>
    <property type="match status" value="1"/>
</dbReference>